<organism evidence="2">
    <name type="scientific">Telmatobacter sp. DSM 110680</name>
    <dbReference type="NCBI Taxonomy" id="3036704"/>
    <lineage>
        <taxon>Bacteria</taxon>
        <taxon>Pseudomonadati</taxon>
        <taxon>Acidobacteriota</taxon>
        <taxon>Terriglobia</taxon>
        <taxon>Terriglobales</taxon>
        <taxon>Acidobacteriaceae</taxon>
        <taxon>Telmatobacter</taxon>
    </lineage>
</organism>
<dbReference type="RefSeq" id="WP_348265048.1">
    <property type="nucleotide sequence ID" value="NZ_CP121196.1"/>
</dbReference>
<reference evidence="2" key="1">
    <citation type="submission" date="2023-03" db="EMBL/GenBank/DDBJ databases">
        <title>Edaphobacter sp.</title>
        <authorList>
            <person name="Huber K.J."/>
            <person name="Papendorf J."/>
            <person name="Pilke C."/>
            <person name="Bunk B."/>
            <person name="Sproeer C."/>
            <person name="Pester M."/>
        </authorList>
    </citation>
    <scope>NUCLEOTIDE SEQUENCE</scope>
    <source>
        <strain evidence="2">DSM 110680</strain>
    </source>
</reference>
<evidence type="ECO:0000256" key="1">
    <source>
        <dbReference type="SAM" id="MobiDB-lite"/>
    </source>
</evidence>
<accession>A0AAU7DQX6</accession>
<name>A0AAU7DQX6_9BACT</name>
<proteinExistence type="predicted"/>
<dbReference type="AlphaFoldDB" id="A0AAU7DQX6"/>
<evidence type="ECO:0000313" key="2">
    <source>
        <dbReference type="EMBL" id="XBH19826.1"/>
    </source>
</evidence>
<feature type="compositionally biased region" description="Basic and acidic residues" evidence="1">
    <location>
        <begin position="21"/>
        <end position="36"/>
    </location>
</feature>
<feature type="compositionally biased region" description="Basic and acidic residues" evidence="1">
    <location>
        <begin position="1"/>
        <end position="13"/>
    </location>
</feature>
<gene>
    <name evidence="2" type="ORF">P8935_11030</name>
</gene>
<feature type="region of interest" description="Disordered" evidence="1">
    <location>
        <begin position="1"/>
        <end position="59"/>
    </location>
</feature>
<sequence length="59" mass="6499">MPEQPPDPRHYDMRIPPPHDPNTKPDSQKPASDRSDGSANTGRENSVDDDKHSAGHSPK</sequence>
<dbReference type="EMBL" id="CP121196">
    <property type="protein sequence ID" value="XBH19826.1"/>
    <property type="molecule type" value="Genomic_DNA"/>
</dbReference>
<protein>
    <submittedName>
        <fullName evidence="2">Uncharacterized protein</fullName>
    </submittedName>
</protein>